<comment type="caution">
    <text evidence="1">The sequence shown here is derived from an EMBL/GenBank/DDBJ whole genome shotgun (WGS) entry which is preliminary data.</text>
</comment>
<keyword evidence="2" id="KW-1185">Reference proteome</keyword>
<reference evidence="1 2" key="1">
    <citation type="journal article" date="2012" name="Genome Biol.">
        <title>Genome and low-iron response of an oceanic diatom adapted to chronic iron limitation.</title>
        <authorList>
            <person name="Lommer M."/>
            <person name="Specht M."/>
            <person name="Roy A.S."/>
            <person name="Kraemer L."/>
            <person name="Andreson R."/>
            <person name="Gutowska M.A."/>
            <person name="Wolf J."/>
            <person name="Bergner S.V."/>
            <person name="Schilhabel M.B."/>
            <person name="Klostermeier U.C."/>
            <person name="Beiko R.G."/>
            <person name="Rosenstiel P."/>
            <person name="Hippler M."/>
            <person name="Laroche J."/>
        </authorList>
    </citation>
    <scope>NUCLEOTIDE SEQUENCE [LARGE SCALE GENOMIC DNA]</scope>
    <source>
        <strain evidence="1 2">CCMP1005</strain>
    </source>
</reference>
<gene>
    <name evidence="1" type="ORF">THAOC_16588</name>
</gene>
<accession>K0SX44</accession>
<feature type="non-terminal residue" evidence="1">
    <location>
        <position position="1"/>
    </location>
</feature>
<protein>
    <submittedName>
        <fullName evidence="1">Uncharacterized protein</fullName>
    </submittedName>
</protein>
<dbReference type="EMBL" id="AGNL01018625">
    <property type="protein sequence ID" value="EJK62782.1"/>
    <property type="molecule type" value="Genomic_DNA"/>
</dbReference>
<evidence type="ECO:0000313" key="2">
    <source>
        <dbReference type="Proteomes" id="UP000266841"/>
    </source>
</evidence>
<dbReference type="AlphaFoldDB" id="K0SX44"/>
<evidence type="ECO:0000313" key="1">
    <source>
        <dbReference type="EMBL" id="EJK62782.1"/>
    </source>
</evidence>
<dbReference type="Proteomes" id="UP000266841">
    <property type="component" value="Unassembled WGS sequence"/>
</dbReference>
<organism evidence="1 2">
    <name type="scientific">Thalassiosira oceanica</name>
    <name type="common">Marine diatom</name>
    <dbReference type="NCBI Taxonomy" id="159749"/>
    <lineage>
        <taxon>Eukaryota</taxon>
        <taxon>Sar</taxon>
        <taxon>Stramenopiles</taxon>
        <taxon>Ochrophyta</taxon>
        <taxon>Bacillariophyta</taxon>
        <taxon>Coscinodiscophyceae</taxon>
        <taxon>Thalassiosirophycidae</taxon>
        <taxon>Thalassiosirales</taxon>
        <taxon>Thalassiosiraceae</taxon>
        <taxon>Thalassiosira</taxon>
    </lineage>
</organism>
<sequence length="96" mass="10375">DYVVSPTVPRCCRSCCRRHRAQTADALRAGMPFESREGEHPVWSNRAKANIPFGVARKANITFGVVNRSQTGVFAFKTSPALGVVQAMAQAPDAQG</sequence>
<name>K0SX44_THAOC</name>
<proteinExistence type="predicted"/>